<sequence length="79" mass="8019">MLRVGSSWAEPLGALENLRRGLIGGGETCGHACRRSLRLADNYGGDVLLRRPALDGAAVGDGDGGGGGDEEDADAETHG</sequence>
<name>K3YXA8_SETIT</name>
<dbReference type="InParanoid" id="K3YXA8"/>
<feature type="compositionally biased region" description="Acidic residues" evidence="1">
    <location>
        <begin position="68"/>
        <end position="79"/>
    </location>
</feature>
<evidence type="ECO:0000256" key="1">
    <source>
        <dbReference type="SAM" id="MobiDB-lite"/>
    </source>
</evidence>
<dbReference type="AlphaFoldDB" id="K3YXA8"/>
<reference evidence="2" key="2">
    <citation type="submission" date="2018-08" db="UniProtKB">
        <authorList>
            <consortium name="EnsemblPlants"/>
        </authorList>
    </citation>
    <scope>IDENTIFICATION</scope>
    <source>
        <strain evidence="2">Yugu1</strain>
    </source>
</reference>
<organism evidence="2 3">
    <name type="scientific">Setaria italica</name>
    <name type="common">Foxtail millet</name>
    <name type="synonym">Panicum italicum</name>
    <dbReference type="NCBI Taxonomy" id="4555"/>
    <lineage>
        <taxon>Eukaryota</taxon>
        <taxon>Viridiplantae</taxon>
        <taxon>Streptophyta</taxon>
        <taxon>Embryophyta</taxon>
        <taxon>Tracheophyta</taxon>
        <taxon>Spermatophyta</taxon>
        <taxon>Magnoliopsida</taxon>
        <taxon>Liliopsida</taxon>
        <taxon>Poales</taxon>
        <taxon>Poaceae</taxon>
        <taxon>PACMAD clade</taxon>
        <taxon>Panicoideae</taxon>
        <taxon>Panicodae</taxon>
        <taxon>Paniceae</taxon>
        <taxon>Cenchrinae</taxon>
        <taxon>Setaria</taxon>
    </lineage>
</organism>
<keyword evidence="3" id="KW-1185">Reference proteome</keyword>
<reference evidence="3" key="1">
    <citation type="journal article" date="2012" name="Nat. Biotechnol.">
        <title>Reference genome sequence of the model plant Setaria.</title>
        <authorList>
            <person name="Bennetzen J.L."/>
            <person name="Schmutz J."/>
            <person name="Wang H."/>
            <person name="Percifield R."/>
            <person name="Hawkins J."/>
            <person name="Pontaroli A.C."/>
            <person name="Estep M."/>
            <person name="Feng L."/>
            <person name="Vaughn J.N."/>
            <person name="Grimwood J."/>
            <person name="Jenkins J."/>
            <person name="Barry K."/>
            <person name="Lindquist E."/>
            <person name="Hellsten U."/>
            <person name="Deshpande S."/>
            <person name="Wang X."/>
            <person name="Wu X."/>
            <person name="Mitros T."/>
            <person name="Triplett J."/>
            <person name="Yang X."/>
            <person name="Ye C.Y."/>
            <person name="Mauro-Herrera M."/>
            <person name="Wang L."/>
            <person name="Li P."/>
            <person name="Sharma M."/>
            <person name="Sharma R."/>
            <person name="Ronald P.C."/>
            <person name="Panaud O."/>
            <person name="Kellogg E.A."/>
            <person name="Brutnell T.P."/>
            <person name="Doust A.N."/>
            <person name="Tuskan G.A."/>
            <person name="Rokhsar D."/>
            <person name="Devos K.M."/>
        </authorList>
    </citation>
    <scope>NUCLEOTIDE SEQUENCE [LARGE SCALE GENOMIC DNA]</scope>
    <source>
        <strain evidence="3">cv. Yugu1</strain>
    </source>
</reference>
<feature type="region of interest" description="Disordered" evidence="1">
    <location>
        <begin position="55"/>
        <end position="79"/>
    </location>
</feature>
<dbReference type="EnsemblPlants" id="KQL27883">
    <property type="protein sequence ID" value="KQL27883"/>
    <property type="gene ID" value="SETIT_018904mg"/>
</dbReference>
<proteinExistence type="predicted"/>
<dbReference type="HOGENOM" id="CLU_2610553_0_0_1"/>
<protein>
    <submittedName>
        <fullName evidence="2">Uncharacterized protein</fullName>
    </submittedName>
</protein>
<accession>K3YXA8</accession>
<evidence type="ECO:0000313" key="2">
    <source>
        <dbReference type="EnsemblPlants" id="KQL27883"/>
    </source>
</evidence>
<dbReference type="Proteomes" id="UP000004995">
    <property type="component" value="Unassembled WGS sequence"/>
</dbReference>
<dbReference type="Gramene" id="KQL27883">
    <property type="protein sequence ID" value="KQL27883"/>
    <property type="gene ID" value="SETIT_018904mg"/>
</dbReference>
<dbReference type="EMBL" id="AGNK02000024">
    <property type="status" value="NOT_ANNOTATED_CDS"/>
    <property type="molecule type" value="Genomic_DNA"/>
</dbReference>
<evidence type="ECO:0000313" key="3">
    <source>
        <dbReference type="Proteomes" id="UP000004995"/>
    </source>
</evidence>